<evidence type="ECO:0008006" key="2">
    <source>
        <dbReference type="Google" id="ProtNLM"/>
    </source>
</evidence>
<dbReference type="EMBL" id="BART01008815">
    <property type="protein sequence ID" value="GAG58506.1"/>
    <property type="molecule type" value="Genomic_DNA"/>
</dbReference>
<accession>X1AEP1</accession>
<protein>
    <recommendedName>
        <fullName evidence="2">Carbohydrate kinase FGGY C-terminal domain-containing protein</fullName>
    </recommendedName>
</protein>
<name>X1AEP1_9ZZZZ</name>
<reference evidence="1" key="1">
    <citation type="journal article" date="2014" name="Front. Microbiol.">
        <title>High frequency of phylogenetically diverse reductive dehalogenase-homologous genes in deep subseafloor sedimentary metagenomes.</title>
        <authorList>
            <person name="Kawai M."/>
            <person name="Futagami T."/>
            <person name="Toyoda A."/>
            <person name="Takaki Y."/>
            <person name="Nishi S."/>
            <person name="Hori S."/>
            <person name="Arai W."/>
            <person name="Tsubouchi T."/>
            <person name="Morono Y."/>
            <person name="Uchiyama I."/>
            <person name="Ito T."/>
            <person name="Fujiyama A."/>
            <person name="Inagaki F."/>
            <person name="Takami H."/>
        </authorList>
    </citation>
    <scope>NUCLEOTIDE SEQUENCE</scope>
    <source>
        <strain evidence="1">Expedition CK06-06</strain>
    </source>
</reference>
<dbReference type="AlphaFoldDB" id="X1AEP1"/>
<comment type="caution">
    <text evidence="1">The sequence shown here is derived from an EMBL/GenBank/DDBJ whole genome shotgun (WGS) entry which is preliminary data.</text>
</comment>
<gene>
    <name evidence="1" type="ORF">S01H4_19726</name>
</gene>
<organism evidence="1">
    <name type="scientific">marine sediment metagenome</name>
    <dbReference type="NCBI Taxonomy" id="412755"/>
    <lineage>
        <taxon>unclassified sequences</taxon>
        <taxon>metagenomes</taxon>
        <taxon>ecological metagenomes</taxon>
    </lineage>
</organism>
<feature type="non-terminal residue" evidence="1">
    <location>
        <position position="1"/>
    </location>
</feature>
<dbReference type="Gene3D" id="3.30.420.40">
    <property type="match status" value="1"/>
</dbReference>
<sequence>EGVSAMVKVDKKYEPIKENAKLYDELYKIYCRIYESFEEKEVFKLISKIQERY</sequence>
<proteinExistence type="predicted"/>
<evidence type="ECO:0000313" key="1">
    <source>
        <dbReference type="EMBL" id="GAG58506.1"/>
    </source>
</evidence>